<dbReference type="SUPFAM" id="SSF58104">
    <property type="entry name" value="Methyl-accepting chemotaxis protein (MCP) signaling domain"/>
    <property type="match status" value="1"/>
</dbReference>
<evidence type="ECO:0000256" key="4">
    <source>
        <dbReference type="PROSITE-ProRule" id="PRU00284"/>
    </source>
</evidence>
<dbReference type="FunFam" id="1.10.287.950:FF:000001">
    <property type="entry name" value="Methyl-accepting chemotaxis sensory transducer"/>
    <property type="match status" value="1"/>
</dbReference>
<evidence type="ECO:0000256" key="5">
    <source>
        <dbReference type="SAM" id="Phobius"/>
    </source>
</evidence>
<dbReference type="GO" id="GO:0016020">
    <property type="term" value="C:membrane"/>
    <property type="evidence" value="ECO:0007669"/>
    <property type="project" value="UniProtKB-SubCell"/>
</dbReference>
<feature type="transmembrane region" description="Helical" evidence="5">
    <location>
        <begin position="13"/>
        <end position="33"/>
    </location>
</feature>
<comment type="caution">
    <text evidence="8">The sequence shown here is derived from an EMBL/GenBank/DDBJ whole genome shotgun (WGS) entry which is preliminary data.</text>
</comment>
<feature type="domain" description="HAMP" evidence="7">
    <location>
        <begin position="213"/>
        <end position="265"/>
    </location>
</feature>
<dbReference type="InterPro" id="IPR003660">
    <property type="entry name" value="HAMP_dom"/>
</dbReference>
<dbReference type="GO" id="GO:0007165">
    <property type="term" value="P:signal transduction"/>
    <property type="evidence" value="ECO:0007669"/>
    <property type="project" value="UniProtKB-KW"/>
</dbReference>
<dbReference type="PROSITE" id="PS50885">
    <property type="entry name" value="HAMP"/>
    <property type="match status" value="1"/>
</dbReference>
<dbReference type="CDD" id="cd11386">
    <property type="entry name" value="MCP_signal"/>
    <property type="match status" value="1"/>
</dbReference>
<dbReference type="OrthoDB" id="9763018at2"/>
<evidence type="ECO:0000313" key="9">
    <source>
        <dbReference type="Proteomes" id="UP000587070"/>
    </source>
</evidence>
<evidence type="ECO:0000313" key="8">
    <source>
        <dbReference type="EMBL" id="MBB4249058.1"/>
    </source>
</evidence>
<dbReference type="PROSITE" id="PS50111">
    <property type="entry name" value="CHEMOTAXIS_TRANSDUC_2"/>
    <property type="match status" value="1"/>
</dbReference>
<dbReference type="SMART" id="SM00304">
    <property type="entry name" value="HAMP"/>
    <property type="match status" value="1"/>
</dbReference>
<dbReference type="Proteomes" id="UP000587070">
    <property type="component" value="Unassembled WGS sequence"/>
</dbReference>
<dbReference type="AlphaFoldDB" id="A0A840GEJ7"/>
<dbReference type="PANTHER" id="PTHR32089">
    <property type="entry name" value="METHYL-ACCEPTING CHEMOTAXIS PROTEIN MCPB"/>
    <property type="match status" value="1"/>
</dbReference>
<proteinExistence type="inferred from homology"/>
<feature type="domain" description="Methyl-accepting transducer" evidence="6">
    <location>
        <begin position="270"/>
        <end position="506"/>
    </location>
</feature>
<dbReference type="Pfam" id="PF00015">
    <property type="entry name" value="MCPsignal"/>
    <property type="match status" value="1"/>
</dbReference>
<evidence type="ECO:0000256" key="3">
    <source>
        <dbReference type="ARBA" id="ARBA00029447"/>
    </source>
</evidence>
<comment type="subcellular location">
    <subcellularLocation>
        <location evidence="1">Membrane</location>
    </subcellularLocation>
</comment>
<protein>
    <submittedName>
        <fullName evidence="8">Methyl-accepting chemotaxis protein</fullName>
    </submittedName>
</protein>
<name>A0A840GEJ7_RHOTE</name>
<evidence type="ECO:0000259" key="7">
    <source>
        <dbReference type="PROSITE" id="PS50885"/>
    </source>
</evidence>
<dbReference type="Pfam" id="PF12729">
    <property type="entry name" value="4HB_MCP_1"/>
    <property type="match status" value="1"/>
</dbReference>
<dbReference type="GO" id="GO:0006935">
    <property type="term" value="P:chemotaxis"/>
    <property type="evidence" value="ECO:0007669"/>
    <property type="project" value="UniProtKB-ARBA"/>
</dbReference>
<dbReference type="CDD" id="cd06225">
    <property type="entry name" value="HAMP"/>
    <property type="match status" value="1"/>
</dbReference>
<gene>
    <name evidence="8" type="ORF">GGD90_003461</name>
</gene>
<reference evidence="8 9" key="1">
    <citation type="submission" date="2020-08" db="EMBL/GenBank/DDBJ databases">
        <title>Genome sequencing of Purple Non-Sulfur Bacteria from various extreme environments.</title>
        <authorList>
            <person name="Mayer M."/>
        </authorList>
    </citation>
    <scope>NUCLEOTIDE SEQUENCE [LARGE SCALE GENOMIC DNA]</scope>
    <source>
        <strain evidence="8 9">2761</strain>
    </source>
</reference>
<keyword evidence="2 4" id="KW-0807">Transducer</keyword>
<dbReference type="RefSeq" id="WP_153116283.1">
    <property type="nucleotide sequence ID" value="NZ_JACIGE010000017.1"/>
</dbReference>
<comment type="similarity">
    <text evidence="3">Belongs to the methyl-accepting chemotaxis (MCP) protein family.</text>
</comment>
<evidence type="ECO:0000256" key="2">
    <source>
        <dbReference type="ARBA" id="ARBA00023224"/>
    </source>
</evidence>
<organism evidence="8 9">
    <name type="scientific">Rhodocyclus tenuis</name>
    <name type="common">Rhodospirillum tenue</name>
    <dbReference type="NCBI Taxonomy" id="1066"/>
    <lineage>
        <taxon>Bacteria</taxon>
        <taxon>Pseudomonadati</taxon>
        <taxon>Pseudomonadota</taxon>
        <taxon>Betaproteobacteria</taxon>
        <taxon>Rhodocyclales</taxon>
        <taxon>Rhodocyclaceae</taxon>
        <taxon>Rhodocyclus</taxon>
    </lineage>
</organism>
<keyword evidence="9" id="KW-1185">Reference proteome</keyword>
<feature type="transmembrane region" description="Helical" evidence="5">
    <location>
        <begin position="194"/>
        <end position="213"/>
    </location>
</feature>
<dbReference type="Gene3D" id="1.10.287.950">
    <property type="entry name" value="Methyl-accepting chemotaxis protein"/>
    <property type="match status" value="1"/>
</dbReference>
<dbReference type="SMART" id="SM00283">
    <property type="entry name" value="MA"/>
    <property type="match status" value="1"/>
</dbReference>
<dbReference type="PANTHER" id="PTHR32089:SF112">
    <property type="entry name" value="LYSOZYME-LIKE PROTEIN-RELATED"/>
    <property type="match status" value="1"/>
</dbReference>
<keyword evidence="5" id="KW-0472">Membrane</keyword>
<accession>A0A840GEJ7</accession>
<dbReference type="InterPro" id="IPR024478">
    <property type="entry name" value="HlyB_4HB_MCP"/>
</dbReference>
<keyword evidence="5" id="KW-0812">Transmembrane</keyword>
<evidence type="ECO:0000259" key="6">
    <source>
        <dbReference type="PROSITE" id="PS50111"/>
    </source>
</evidence>
<dbReference type="EMBL" id="JACIGE010000017">
    <property type="protein sequence ID" value="MBB4249058.1"/>
    <property type="molecule type" value="Genomic_DNA"/>
</dbReference>
<dbReference type="Pfam" id="PF00672">
    <property type="entry name" value="HAMP"/>
    <property type="match status" value="1"/>
</dbReference>
<keyword evidence="5" id="KW-1133">Transmembrane helix</keyword>
<sequence>MNGFDNLSLRGKLLLNFLVSGGVLIVAIVFCLFQIHLIGKDTEEIAGNWLPSIENTAEISQLRLRYRVRSLEYMLPGSAADKEKIEKSLADLDKELSASLARYEPLISSDEEKKAYQAAVSAAAGYKATVEEAIALVKAGKEDEAQQMRKSAWTKQANLLRDQTDLLQKLNREGADASSISAQENGTLAERTGIGALLLGSLLAFFFTVFISGRIAGRLSLTVDATRRIADGDLTGALPPASRDEVGRMIEAMGTMQASLRGAMRETVGSAQAILDSSQQLNATTAKMNQSADIQSATASAISANVEELTVSINVVAESTGEAASLAATSDTQAADGRRAIELLISQINDVATVVRTAAGQMSELNSESKKISGIVEVIKDIAGQTNLLALNAAIEAARAGEHGRGFAVVADEVRSLSERTTRSTGEISQMVVAIQQSTEGVVAGVGRGVDLVDSSVAIARDAGEAIGRLQEMAQRVAQVIGDVNVALHEQSAASNEVAKKIEDVASQAEGSSAIAHATSTAADSMTATARGMQALVARFRV</sequence>
<dbReference type="InterPro" id="IPR004089">
    <property type="entry name" value="MCPsignal_dom"/>
</dbReference>
<evidence type="ECO:0000256" key="1">
    <source>
        <dbReference type="ARBA" id="ARBA00004370"/>
    </source>
</evidence>